<organism evidence="1 2">
    <name type="scientific">Thelonectria olida</name>
    <dbReference type="NCBI Taxonomy" id="1576542"/>
    <lineage>
        <taxon>Eukaryota</taxon>
        <taxon>Fungi</taxon>
        <taxon>Dikarya</taxon>
        <taxon>Ascomycota</taxon>
        <taxon>Pezizomycotina</taxon>
        <taxon>Sordariomycetes</taxon>
        <taxon>Hypocreomycetidae</taxon>
        <taxon>Hypocreales</taxon>
        <taxon>Nectriaceae</taxon>
        <taxon>Thelonectria</taxon>
    </lineage>
</organism>
<gene>
    <name evidence="1" type="ORF">B0T10DRAFT_481094</name>
</gene>
<keyword evidence="2" id="KW-1185">Reference proteome</keyword>
<proteinExistence type="predicted"/>
<reference evidence="1 2" key="1">
    <citation type="journal article" date="2021" name="Nat. Commun.">
        <title>Genetic determinants of endophytism in the Arabidopsis root mycobiome.</title>
        <authorList>
            <person name="Mesny F."/>
            <person name="Miyauchi S."/>
            <person name="Thiergart T."/>
            <person name="Pickel B."/>
            <person name="Atanasova L."/>
            <person name="Karlsson M."/>
            <person name="Huettel B."/>
            <person name="Barry K.W."/>
            <person name="Haridas S."/>
            <person name="Chen C."/>
            <person name="Bauer D."/>
            <person name="Andreopoulos W."/>
            <person name="Pangilinan J."/>
            <person name="LaButti K."/>
            <person name="Riley R."/>
            <person name="Lipzen A."/>
            <person name="Clum A."/>
            <person name="Drula E."/>
            <person name="Henrissat B."/>
            <person name="Kohler A."/>
            <person name="Grigoriev I.V."/>
            <person name="Martin F.M."/>
            <person name="Hacquard S."/>
        </authorList>
    </citation>
    <scope>NUCLEOTIDE SEQUENCE [LARGE SCALE GENOMIC DNA]</scope>
    <source>
        <strain evidence="1 2">MPI-CAGE-CH-0241</strain>
    </source>
</reference>
<dbReference type="Proteomes" id="UP000777438">
    <property type="component" value="Unassembled WGS sequence"/>
</dbReference>
<accession>A0A9P8W8T2</accession>
<dbReference type="OrthoDB" id="4491390at2759"/>
<sequence>MDVARHRLAALMELNEALETASPFAILGIAAFAVFEVFDGAFGQWQCHIYGAKSLIDCHCRNLAELEQLSESVTGLTEIVARLIWFDTMGTIVRGTTGLIFEDWHRQILNESFFRIVGCPADTFDAFVSVAKGDVCSDPLGACFQAMGQLLKMGPASSDWERCANMNRCAVVLAVLAKVDDEAPISSRDPTVLSAVDSICRLISAIPPSSPFFIHMATPVYLAGINATTTQHCEIVRRYWLGCNSAGVPRYPDGLLRCEEQWRLRGLE</sequence>
<protein>
    <submittedName>
        <fullName evidence="1">Uncharacterized protein</fullName>
    </submittedName>
</protein>
<evidence type="ECO:0000313" key="2">
    <source>
        <dbReference type="Proteomes" id="UP000777438"/>
    </source>
</evidence>
<comment type="caution">
    <text evidence="1">The sequence shown here is derived from an EMBL/GenBank/DDBJ whole genome shotgun (WGS) entry which is preliminary data.</text>
</comment>
<evidence type="ECO:0000313" key="1">
    <source>
        <dbReference type="EMBL" id="KAH6892913.1"/>
    </source>
</evidence>
<dbReference type="AlphaFoldDB" id="A0A9P8W8T2"/>
<dbReference type="EMBL" id="JAGPYM010000006">
    <property type="protein sequence ID" value="KAH6892913.1"/>
    <property type="molecule type" value="Genomic_DNA"/>
</dbReference>
<name>A0A9P8W8T2_9HYPO</name>